<dbReference type="GO" id="GO:0031625">
    <property type="term" value="F:ubiquitin protein ligase binding"/>
    <property type="evidence" value="ECO:0007669"/>
    <property type="project" value="TreeGrafter"/>
</dbReference>
<dbReference type="GO" id="GO:1990756">
    <property type="term" value="F:ubiquitin-like ligase-substrate adaptor activity"/>
    <property type="evidence" value="ECO:0007669"/>
    <property type="project" value="TreeGrafter"/>
</dbReference>
<evidence type="ECO:0000256" key="2">
    <source>
        <dbReference type="SAM" id="MobiDB-lite"/>
    </source>
</evidence>
<dbReference type="GO" id="GO:0005737">
    <property type="term" value="C:cytoplasm"/>
    <property type="evidence" value="ECO:0007669"/>
    <property type="project" value="TreeGrafter"/>
</dbReference>
<dbReference type="GO" id="GO:0015031">
    <property type="term" value="P:protein transport"/>
    <property type="evidence" value="ECO:0007669"/>
    <property type="project" value="TreeGrafter"/>
</dbReference>
<feature type="region of interest" description="Disordered" evidence="2">
    <location>
        <begin position="1"/>
        <end position="49"/>
    </location>
</feature>
<evidence type="ECO:0000313" key="5">
    <source>
        <dbReference type="Proteomes" id="UP000261540"/>
    </source>
</evidence>
<reference evidence="4" key="1">
    <citation type="submission" date="2025-08" db="UniProtKB">
        <authorList>
            <consortium name="Ensembl"/>
        </authorList>
    </citation>
    <scope>IDENTIFICATION</scope>
</reference>
<dbReference type="Pfam" id="PF00339">
    <property type="entry name" value="Arrestin_N"/>
    <property type="match status" value="1"/>
</dbReference>
<dbReference type="InterPro" id="IPR050357">
    <property type="entry name" value="Arrestin_domain-protein"/>
</dbReference>
<organism evidence="4 5">
    <name type="scientific">Paramormyrops kingsleyae</name>
    <dbReference type="NCBI Taxonomy" id="1676925"/>
    <lineage>
        <taxon>Eukaryota</taxon>
        <taxon>Metazoa</taxon>
        <taxon>Chordata</taxon>
        <taxon>Craniata</taxon>
        <taxon>Vertebrata</taxon>
        <taxon>Euteleostomi</taxon>
        <taxon>Actinopterygii</taxon>
        <taxon>Neopterygii</taxon>
        <taxon>Teleostei</taxon>
        <taxon>Osteoglossocephala</taxon>
        <taxon>Osteoglossomorpha</taxon>
        <taxon>Osteoglossiformes</taxon>
        <taxon>Mormyridae</taxon>
        <taxon>Paramormyrops</taxon>
    </lineage>
</organism>
<feature type="region of interest" description="Disordered" evidence="2">
    <location>
        <begin position="346"/>
        <end position="387"/>
    </location>
</feature>
<feature type="compositionally biased region" description="Pro residues" evidence="2">
    <location>
        <begin position="348"/>
        <end position="363"/>
    </location>
</feature>
<evidence type="ECO:0000313" key="4">
    <source>
        <dbReference type="Ensembl" id="ENSPKIP00000033301.1"/>
    </source>
</evidence>
<feature type="region of interest" description="Disordered" evidence="2">
    <location>
        <begin position="473"/>
        <end position="504"/>
    </location>
</feature>
<dbReference type="GO" id="GO:0007399">
    <property type="term" value="P:nervous system development"/>
    <property type="evidence" value="ECO:0007669"/>
    <property type="project" value="UniProtKB-ARBA"/>
</dbReference>
<evidence type="ECO:0000256" key="1">
    <source>
        <dbReference type="ARBA" id="ARBA00005298"/>
    </source>
</evidence>
<sequence length="504" mass="54698">MLLSCRQEGSRRRRRTGNGVNRSSRERSRRGSAPVRIGRDVRPWEPRGDREQVCSGAAVRFLTHSRTSTAPDDMGKLQEFDIAFTNNKVVYSPGESISGTVKITTSHPLQCKAVKVSCTGACGVSSKMNDTSWAVEEQYFNSTLSVADKAAAPTSYEGPFGKIEYKMKAVIDTPRFSKDYKAQKSFYLLNLFNLNDVPDIEKASSAVTTKKFNYHLVKTGTLMLKARTDLRGYTPGQVIKLAAEIHNKSGKDTGCVLASLIQKVTYRSKRVIYDLRTIAEVEGAGVKAGKHAEWKEQIIVPPLPQSVLAGCRLIEIDYFIQVSLKSPEVVVTLPIWIGNIAINLSPSRPAPPTTPVPRCPPRPVSHSTPTASPGAVMPSAPPAEDDLEEEMAAGGLASEEIPTKSHSQQDPSGQQTTVSPNAFSYAPGLTFPQSQRCAEGPGPLFCVSTGATIPFFSEGAVNPVPTSCSLILPPEYSSSHYPHEPPPSYEESCSSDNSSFNSRS</sequence>
<dbReference type="Pfam" id="PF02752">
    <property type="entry name" value="Arrestin_C"/>
    <property type="match status" value="1"/>
</dbReference>
<feature type="domain" description="Arrestin C-terminal-like" evidence="3">
    <location>
        <begin position="218"/>
        <end position="342"/>
    </location>
</feature>
<feature type="compositionally biased region" description="Basic and acidic residues" evidence="2">
    <location>
        <begin position="37"/>
        <end position="49"/>
    </location>
</feature>
<keyword evidence="5" id="KW-1185">Reference proteome</keyword>
<comment type="similarity">
    <text evidence="1">Belongs to the arrestin family.</text>
</comment>
<evidence type="ECO:0000259" key="3">
    <source>
        <dbReference type="SMART" id="SM01017"/>
    </source>
</evidence>
<name>A0A3B3ST64_9TELE</name>
<dbReference type="SUPFAM" id="SSF81296">
    <property type="entry name" value="E set domains"/>
    <property type="match status" value="2"/>
</dbReference>
<dbReference type="PANTHER" id="PTHR11188">
    <property type="entry name" value="ARRESTIN DOMAIN CONTAINING PROTEIN"/>
    <property type="match status" value="1"/>
</dbReference>
<dbReference type="SMART" id="SM01017">
    <property type="entry name" value="Arrestin_C"/>
    <property type="match status" value="1"/>
</dbReference>
<dbReference type="PANTHER" id="PTHR11188:SF176">
    <property type="entry name" value="ARRESTIN DOMAIN-CONTAINING PROTEIN 1"/>
    <property type="match status" value="1"/>
</dbReference>
<feature type="compositionally biased region" description="Low complexity" evidence="2">
    <location>
        <begin position="489"/>
        <end position="504"/>
    </location>
</feature>
<feature type="region of interest" description="Disordered" evidence="2">
    <location>
        <begin position="401"/>
        <end position="425"/>
    </location>
</feature>
<dbReference type="AlphaFoldDB" id="A0A3B3ST64"/>
<reference evidence="4" key="2">
    <citation type="submission" date="2025-09" db="UniProtKB">
        <authorList>
            <consortium name="Ensembl"/>
        </authorList>
    </citation>
    <scope>IDENTIFICATION</scope>
</reference>
<dbReference type="Gene3D" id="2.60.40.640">
    <property type="match status" value="3"/>
</dbReference>
<protein>
    <submittedName>
        <fullName evidence="4">Arrestin domain containing 1</fullName>
    </submittedName>
</protein>
<feature type="compositionally biased region" description="Polar residues" evidence="2">
    <location>
        <begin position="404"/>
        <end position="422"/>
    </location>
</feature>
<dbReference type="InterPro" id="IPR011022">
    <property type="entry name" value="Arrestin_C-like"/>
</dbReference>
<dbReference type="Ensembl" id="ENSPKIT00000014189.1">
    <property type="protein sequence ID" value="ENSPKIP00000033301.1"/>
    <property type="gene ID" value="ENSPKIG00000013037.1"/>
</dbReference>
<dbReference type="InterPro" id="IPR011021">
    <property type="entry name" value="Arrestin-like_N"/>
</dbReference>
<proteinExistence type="inferred from homology"/>
<dbReference type="Proteomes" id="UP000261540">
    <property type="component" value="Unplaced"/>
</dbReference>
<dbReference type="GeneTree" id="ENSGT00940000159652"/>
<dbReference type="InterPro" id="IPR014752">
    <property type="entry name" value="Arrestin-like_C"/>
</dbReference>
<accession>A0A3B3ST64</accession>
<dbReference type="InterPro" id="IPR014756">
    <property type="entry name" value="Ig_E-set"/>
</dbReference>